<evidence type="ECO:0000259" key="2">
    <source>
        <dbReference type="Pfam" id="PF13881"/>
    </source>
</evidence>
<dbReference type="SUPFAM" id="SSF54236">
    <property type="entry name" value="Ubiquitin-like"/>
    <property type="match status" value="1"/>
</dbReference>
<feature type="compositionally biased region" description="Gly residues" evidence="1">
    <location>
        <begin position="177"/>
        <end position="186"/>
    </location>
</feature>
<dbReference type="InterPro" id="IPR039540">
    <property type="entry name" value="UBL3-like_ubiquitin_dom"/>
</dbReference>
<gene>
    <name evidence="3" type="ORF">THAOC_02763</name>
</gene>
<proteinExistence type="predicted"/>
<keyword evidence="4" id="KW-1185">Reference proteome</keyword>
<reference evidence="3 4" key="1">
    <citation type="journal article" date="2012" name="Genome Biol.">
        <title>Genome and low-iron response of an oceanic diatom adapted to chronic iron limitation.</title>
        <authorList>
            <person name="Lommer M."/>
            <person name="Specht M."/>
            <person name="Roy A.S."/>
            <person name="Kraemer L."/>
            <person name="Andreson R."/>
            <person name="Gutowska M.A."/>
            <person name="Wolf J."/>
            <person name="Bergner S.V."/>
            <person name="Schilhabel M.B."/>
            <person name="Klostermeier U.C."/>
            <person name="Beiko R.G."/>
            <person name="Rosenstiel P."/>
            <person name="Hippler M."/>
            <person name="Laroche J."/>
        </authorList>
    </citation>
    <scope>NUCLEOTIDE SEQUENCE [LARGE SCALE GENOMIC DNA]</scope>
    <source>
        <strain evidence="3 4">CCMP1005</strain>
    </source>
</reference>
<evidence type="ECO:0000256" key="1">
    <source>
        <dbReference type="SAM" id="MobiDB-lite"/>
    </source>
</evidence>
<dbReference type="Proteomes" id="UP000266841">
    <property type="component" value="Unassembled WGS sequence"/>
</dbReference>
<protein>
    <recommendedName>
        <fullName evidence="2">UBL3-like ubiquitin domain-containing protein</fullName>
    </recommendedName>
</protein>
<dbReference type="Gene3D" id="3.10.20.90">
    <property type="entry name" value="Phosphatidylinositol 3-kinase Catalytic Subunit, Chain A, domain 1"/>
    <property type="match status" value="1"/>
</dbReference>
<evidence type="ECO:0000313" key="3">
    <source>
        <dbReference type="EMBL" id="EJK75511.1"/>
    </source>
</evidence>
<feature type="region of interest" description="Disordered" evidence="1">
    <location>
        <begin position="1"/>
        <end position="65"/>
    </location>
</feature>
<feature type="compositionally biased region" description="Polar residues" evidence="1">
    <location>
        <begin position="48"/>
        <end position="65"/>
    </location>
</feature>
<dbReference type="EMBL" id="AGNL01002896">
    <property type="protein sequence ID" value="EJK75511.1"/>
    <property type="molecule type" value="Genomic_DNA"/>
</dbReference>
<evidence type="ECO:0000313" key="4">
    <source>
        <dbReference type="Proteomes" id="UP000266841"/>
    </source>
</evidence>
<organism evidence="3 4">
    <name type="scientific">Thalassiosira oceanica</name>
    <name type="common">Marine diatom</name>
    <dbReference type="NCBI Taxonomy" id="159749"/>
    <lineage>
        <taxon>Eukaryota</taxon>
        <taxon>Sar</taxon>
        <taxon>Stramenopiles</taxon>
        <taxon>Ochrophyta</taxon>
        <taxon>Bacillariophyta</taxon>
        <taxon>Coscinodiscophyceae</taxon>
        <taxon>Thalassiosirophycidae</taxon>
        <taxon>Thalassiosirales</taxon>
        <taxon>Thalassiosiraceae</taxon>
        <taxon>Thalassiosira</taxon>
    </lineage>
</organism>
<dbReference type="OrthoDB" id="1043111at2759"/>
<feature type="region of interest" description="Disordered" evidence="1">
    <location>
        <begin position="171"/>
        <end position="192"/>
    </location>
</feature>
<dbReference type="eggNOG" id="ENOG502S7D2">
    <property type="taxonomic scope" value="Eukaryota"/>
</dbReference>
<sequence length="206" mass="21593">MTDDVNPPQSFDAEDPGKPDNANPVEESATTEIDDASTDADEGGPGGSQAQPTGQEATRSGPRQATTFVYDPSRVTLKFIFANRDGLSVILECKPEDTVGEVKCALLSLWPKEIPECPSGDRIRLICMGKGMLTPDTKSIESFQIPVFKTHPTPVNVSVRPDFIVDIKKGSPRKSVGGSGVTGNNGAGPRASNGNNASTGCGCVVS</sequence>
<dbReference type="AlphaFoldDB" id="K0TLQ2"/>
<comment type="caution">
    <text evidence="3">The sequence shown here is derived from an EMBL/GenBank/DDBJ whole genome shotgun (WGS) entry which is preliminary data.</text>
</comment>
<dbReference type="InterPro" id="IPR029071">
    <property type="entry name" value="Ubiquitin-like_domsf"/>
</dbReference>
<feature type="domain" description="UBL3-like ubiquitin" evidence="2">
    <location>
        <begin position="75"/>
        <end position="155"/>
    </location>
</feature>
<feature type="compositionally biased region" description="Acidic residues" evidence="1">
    <location>
        <begin position="32"/>
        <end position="42"/>
    </location>
</feature>
<name>K0TLQ2_THAOC</name>
<accession>K0TLQ2</accession>
<dbReference type="Pfam" id="PF13881">
    <property type="entry name" value="Rad60-SLD_2"/>
    <property type="match status" value="1"/>
</dbReference>